<organism evidence="10 11">
    <name type="scientific">Chitinophaga niabensis</name>
    <dbReference type="NCBI Taxonomy" id="536979"/>
    <lineage>
        <taxon>Bacteria</taxon>
        <taxon>Pseudomonadati</taxon>
        <taxon>Bacteroidota</taxon>
        <taxon>Chitinophagia</taxon>
        <taxon>Chitinophagales</taxon>
        <taxon>Chitinophagaceae</taxon>
        <taxon>Chitinophaga</taxon>
    </lineage>
</organism>
<feature type="transmembrane region" description="Helical" evidence="7">
    <location>
        <begin position="112"/>
        <end position="129"/>
    </location>
</feature>
<keyword evidence="7" id="KW-1133">Transmembrane helix</keyword>
<dbReference type="PRINTS" id="PR00344">
    <property type="entry name" value="BCTRLSENSOR"/>
</dbReference>
<keyword evidence="7" id="KW-0472">Membrane</keyword>
<keyword evidence="7" id="KW-0812">Transmembrane</keyword>
<dbReference type="GO" id="GO:0009927">
    <property type="term" value="F:histidine phosphotransfer kinase activity"/>
    <property type="evidence" value="ECO:0007669"/>
    <property type="project" value="TreeGrafter"/>
</dbReference>
<dbReference type="InterPro" id="IPR011006">
    <property type="entry name" value="CheY-like_superfamily"/>
</dbReference>
<dbReference type="AlphaFoldDB" id="A0A1N6K390"/>
<gene>
    <name evidence="10" type="ORF">SAMN04488055_4953</name>
</gene>
<evidence type="ECO:0000313" key="11">
    <source>
        <dbReference type="Proteomes" id="UP000185003"/>
    </source>
</evidence>
<sequence>MGLFPRRLKNIFSFLQNAGTEDVTDEDEKRRIILVNTISMAICALLILITPVFYALSDKPDIIIYPVILDFIITFSVILLNLKKKYLAASFTVYVIQCASIMYFGILLSNVVALEAMIIFLITIIYLIFKEERYRRICLAIAIGTLAMMETSYYFNLFPPIPLSYNTTFIMHALVISGILVLIIIVSKPYIKSNDTNKALKLANHFKKVFVHQVTHEIRTPLNAIYGVAQLLKRQIMLNDQFRSLETLVDQQLDAINNTRSIINNVLDMAQIESGVISKSEKEHFLLKPFFYKIAEVNKVMGRTRNIRIKLSIEKMPDVLYDDILNLHQVSTNLLANALKYADRNSVVELRITGMGSKWSLQVINQGPVITPEKQELIFNPFVTDKSKYIEGTGLGLYIVSGKVKSMGGDISLSSDAAGTVFTVSLPLMEGNMELIKEEKDEEEMWDDLGHINVVLAEDNELSAQLLSRMLTQIGCNTTWVKNGLELIQQVGKHIPDIIIMDYHMEVMDGEQTLYHLKQVPAYKNIPVIISTGDAYAETRDAFLKAGADAFIEKPINYSSLIKVLKMHLHHNSQELLE</sequence>
<feature type="transmembrane region" description="Helical" evidence="7">
    <location>
        <begin position="169"/>
        <end position="191"/>
    </location>
</feature>
<protein>
    <recommendedName>
        <fullName evidence="2">histidine kinase</fullName>
        <ecNumber evidence="2">2.7.13.3</ecNumber>
    </recommendedName>
</protein>
<dbReference type="PANTHER" id="PTHR43047:SF72">
    <property type="entry name" value="OSMOSENSING HISTIDINE PROTEIN KINASE SLN1"/>
    <property type="match status" value="1"/>
</dbReference>
<evidence type="ECO:0000256" key="3">
    <source>
        <dbReference type="ARBA" id="ARBA00022553"/>
    </source>
</evidence>
<dbReference type="Pfam" id="PF00072">
    <property type="entry name" value="Response_reg"/>
    <property type="match status" value="1"/>
</dbReference>
<dbReference type="Pfam" id="PF00512">
    <property type="entry name" value="HisKA"/>
    <property type="match status" value="1"/>
</dbReference>
<evidence type="ECO:0000256" key="6">
    <source>
        <dbReference type="PROSITE-ProRule" id="PRU00169"/>
    </source>
</evidence>
<accession>A0A1N6K390</accession>
<evidence type="ECO:0000256" key="5">
    <source>
        <dbReference type="ARBA" id="ARBA00022777"/>
    </source>
</evidence>
<evidence type="ECO:0000256" key="4">
    <source>
        <dbReference type="ARBA" id="ARBA00022679"/>
    </source>
</evidence>
<dbReference type="STRING" id="536979.SAMN04488055_4953"/>
<keyword evidence="11" id="KW-1185">Reference proteome</keyword>
<dbReference type="InterPro" id="IPR003661">
    <property type="entry name" value="HisK_dim/P_dom"/>
</dbReference>
<dbReference type="EMBL" id="FSRA01000002">
    <property type="protein sequence ID" value="SIO50786.1"/>
    <property type="molecule type" value="Genomic_DNA"/>
</dbReference>
<dbReference type="SUPFAM" id="SSF52172">
    <property type="entry name" value="CheY-like"/>
    <property type="match status" value="1"/>
</dbReference>
<dbReference type="SMART" id="SM00388">
    <property type="entry name" value="HisKA"/>
    <property type="match status" value="1"/>
</dbReference>
<dbReference type="EC" id="2.7.13.3" evidence="2"/>
<keyword evidence="3 6" id="KW-0597">Phosphoprotein</keyword>
<keyword evidence="5 10" id="KW-0418">Kinase</keyword>
<feature type="modified residue" description="4-aspartylphosphate" evidence="6">
    <location>
        <position position="502"/>
    </location>
</feature>
<feature type="transmembrane region" description="Helical" evidence="7">
    <location>
        <begin position="87"/>
        <end position="106"/>
    </location>
</feature>
<evidence type="ECO:0000256" key="7">
    <source>
        <dbReference type="SAM" id="Phobius"/>
    </source>
</evidence>
<dbReference type="CDD" id="cd00082">
    <property type="entry name" value="HisKA"/>
    <property type="match status" value="1"/>
</dbReference>
<dbReference type="PANTHER" id="PTHR43047">
    <property type="entry name" value="TWO-COMPONENT HISTIDINE PROTEIN KINASE"/>
    <property type="match status" value="1"/>
</dbReference>
<evidence type="ECO:0000259" key="9">
    <source>
        <dbReference type="PROSITE" id="PS50110"/>
    </source>
</evidence>
<dbReference type="Gene3D" id="3.30.565.10">
    <property type="entry name" value="Histidine kinase-like ATPase, C-terminal domain"/>
    <property type="match status" value="1"/>
</dbReference>
<dbReference type="InterPro" id="IPR001789">
    <property type="entry name" value="Sig_transdc_resp-reg_receiver"/>
</dbReference>
<dbReference type="SUPFAM" id="SSF55874">
    <property type="entry name" value="ATPase domain of HSP90 chaperone/DNA topoisomerase II/histidine kinase"/>
    <property type="match status" value="1"/>
</dbReference>
<dbReference type="Proteomes" id="UP000185003">
    <property type="component" value="Unassembled WGS sequence"/>
</dbReference>
<reference evidence="10 11" key="1">
    <citation type="submission" date="2016-11" db="EMBL/GenBank/DDBJ databases">
        <authorList>
            <person name="Jaros S."/>
            <person name="Januszkiewicz K."/>
            <person name="Wedrychowicz H."/>
        </authorList>
    </citation>
    <scope>NUCLEOTIDE SEQUENCE [LARGE SCALE GENOMIC DNA]</scope>
    <source>
        <strain evidence="10 11">DSM 24787</strain>
    </source>
</reference>
<feature type="domain" description="Response regulatory" evidence="9">
    <location>
        <begin position="453"/>
        <end position="569"/>
    </location>
</feature>
<dbReference type="CDD" id="cd17546">
    <property type="entry name" value="REC_hyHK_CKI1_RcsC-like"/>
    <property type="match status" value="1"/>
</dbReference>
<dbReference type="SUPFAM" id="SSF47384">
    <property type="entry name" value="Homodimeric domain of signal transducing histidine kinase"/>
    <property type="match status" value="1"/>
</dbReference>
<dbReference type="GO" id="GO:0005886">
    <property type="term" value="C:plasma membrane"/>
    <property type="evidence" value="ECO:0007669"/>
    <property type="project" value="TreeGrafter"/>
</dbReference>
<dbReference type="InterPro" id="IPR005467">
    <property type="entry name" value="His_kinase_dom"/>
</dbReference>
<dbReference type="Pfam" id="PF02518">
    <property type="entry name" value="HATPase_c"/>
    <property type="match status" value="1"/>
</dbReference>
<evidence type="ECO:0000259" key="8">
    <source>
        <dbReference type="PROSITE" id="PS50109"/>
    </source>
</evidence>
<evidence type="ECO:0000256" key="1">
    <source>
        <dbReference type="ARBA" id="ARBA00000085"/>
    </source>
</evidence>
<feature type="transmembrane region" description="Helical" evidence="7">
    <location>
        <begin position="136"/>
        <end position="157"/>
    </location>
</feature>
<evidence type="ECO:0000313" key="10">
    <source>
        <dbReference type="EMBL" id="SIO50786.1"/>
    </source>
</evidence>
<dbReference type="InterPro" id="IPR036097">
    <property type="entry name" value="HisK_dim/P_sf"/>
</dbReference>
<evidence type="ECO:0000256" key="2">
    <source>
        <dbReference type="ARBA" id="ARBA00012438"/>
    </source>
</evidence>
<feature type="domain" description="Histidine kinase" evidence="8">
    <location>
        <begin position="213"/>
        <end position="430"/>
    </location>
</feature>
<name>A0A1N6K390_9BACT</name>
<dbReference type="SMART" id="SM00448">
    <property type="entry name" value="REC"/>
    <property type="match status" value="1"/>
</dbReference>
<keyword evidence="4" id="KW-0808">Transferase</keyword>
<dbReference type="Gene3D" id="1.10.287.130">
    <property type="match status" value="1"/>
</dbReference>
<dbReference type="GO" id="GO:0000155">
    <property type="term" value="F:phosphorelay sensor kinase activity"/>
    <property type="evidence" value="ECO:0007669"/>
    <property type="project" value="InterPro"/>
</dbReference>
<dbReference type="InterPro" id="IPR004358">
    <property type="entry name" value="Sig_transdc_His_kin-like_C"/>
</dbReference>
<dbReference type="SMART" id="SM00387">
    <property type="entry name" value="HATPase_c"/>
    <property type="match status" value="1"/>
</dbReference>
<comment type="catalytic activity">
    <reaction evidence="1">
        <text>ATP + protein L-histidine = ADP + protein N-phospho-L-histidine.</text>
        <dbReference type="EC" id="2.7.13.3"/>
    </reaction>
</comment>
<dbReference type="Gene3D" id="3.40.50.2300">
    <property type="match status" value="1"/>
</dbReference>
<proteinExistence type="predicted"/>
<dbReference type="PROSITE" id="PS50109">
    <property type="entry name" value="HIS_KIN"/>
    <property type="match status" value="1"/>
</dbReference>
<dbReference type="InterPro" id="IPR003594">
    <property type="entry name" value="HATPase_dom"/>
</dbReference>
<feature type="transmembrane region" description="Helical" evidence="7">
    <location>
        <begin position="62"/>
        <end position="80"/>
    </location>
</feature>
<dbReference type="PROSITE" id="PS50110">
    <property type="entry name" value="RESPONSE_REGULATORY"/>
    <property type="match status" value="1"/>
</dbReference>
<dbReference type="InterPro" id="IPR036890">
    <property type="entry name" value="HATPase_C_sf"/>
</dbReference>
<feature type="transmembrane region" description="Helical" evidence="7">
    <location>
        <begin position="33"/>
        <end position="56"/>
    </location>
</feature>